<protein>
    <submittedName>
        <fullName evidence="2">Uncharacterized protein</fullName>
    </submittedName>
</protein>
<name>A0A3D9D488_9FLAO</name>
<sequence length="587" mass="61849">MKKKLLLLPIYLCSGIFSFAQVGINQPNPNLNVDLELGSTNKSLLLNRVQNTGVINNPVNGMLIFDISEQCVKAFQGGAWSQCFWKDTPAFALNCGAATFTPNSATQGQSYAGTLTIPYTGGDGSAYAGQTFQANGLTATLAPGTFATGSGTLQLTVTGFPISSGTATFNITIKGSTCSTLSLTVNPGTPVIPSNITLEGRYFIASVYDQDYSPFTTPTGPATTARPVAADGTPETLVDLQGIIPTSGLTVYVPATATGSGTVGAWSQTINIPANLTEDGISRNITLSWNSQSYNASTKSITATLKSEVGTLNARKLDVNAGIGNDYLGVLLGQFLLPNSGTPKGYEVRIIAAIPDRMFNEPDVQGNFNHNFLYLPIQAEDNNVWLNHNLGADYTNVNGPNFNLGQKATSSSDYRAYGSLFQWGRRPDAHELINWTGPSSGTPVNGITGAKSDVPPNPLFIAVGGDWRVNPDSNLWDNSTSTNNPCPVGFKVPTRAQLTNYLNMNVLNGASGASASKLGLTVPGIRDAGQGTLSSVYTGQQGFYWSSTTDAVTNPAAYVLQIPTFGTANTTSGSTKSQGNSVRCIKE</sequence>
<evidence type="ECO:0000313" key="2">
    <source>
        <dbReference type="EMBL" id="REC72822.1"/>
    </source>
</evidence>
<proteinExistence type="predicted"/>
<dbReference type="EMBL" id="QNUH01000032">
    <property type="protein sequence ID" value="REC72822.1"/>
    <property type="molecule type" value="Genomic_DNA"/>
</dbReference>
<dbReference type="Proteomes" id="UP000257030">
    <property type="component" value="Unassembled WGS sequence"/>
</dbReference>
<keyword evidence="1" id="KW-0732">Signal</keyword>
<accession>A0A3D9D488</accession>
<reference evidence="2 3" key="1">
    <citation type="journal article" date="2010" name="Syst. Appl. Microbiol.">
        <title>Four new species of Chryseobacterium from the rhizosphere of coastal sand dune plants, Chryseobacterium elymi sp. nov., Chryseobacterium hagamense sp. nov., Chryseobacterium lathyri sp. nov. and Chryseobacterium rhizosphaerae sp. nov.</title>
        <authorList>
            <person name="Cho S.H."/>
            <person name="Lee K.S."/>
            <person name="Shin D.S."/>
            <person name="Han J.H."/>
            <person name="Park K.S."/>
            <person name="Lee C.H."/>
            <person name="Park K.H."/>
            <person name="Kim S.B."/>
        </authorList>
    </citation>
    <scope>NUCLEOTIDE SEQUENCE [LARGE SCALE GENOMIC DNA]</scope>
    <source>
        <strain evidence="2 3">KCTC 22547</strain>
    </source>
</reference>
<dbReference type="RefSeq" id="WP_116014941.1">
    <property type="nucleotide sequence ID" value="NZ_QNUH01000032.1"/>
</dbReference>
<dbReference type="AlphaFoldDB" id="A0A3D9D488"/>
<feature type="signal peptide" evidence="1">
    <location>
        <begin position="1"/>
        <end position="20"/>
    </location>
</feature>
<comment type="caution">
    <text evidence="2">The sequence shown here is derived from an EMBL/GenBank/DDBJ whole genome shotgun (WGS) entry which is preliminary data.</text>
</comment>
<keyword evidence="3" id="KW-1185">Reference proteome</keyword>
<organism evidence="2 3">
    <name type="scientific">Chryseobacterium elymi</name>
    <dbReference type="NCBI Taxonomy" id="395936"/>
    <lineage>
        <taxon>Bacteria</taxon>
        <taxon>Pseudomonadati</taxon>
        <taxon>Bacteroidota</taxon>
        <taxon>Flavobacteriia</taxon>
        <taxon>Flavobacteriales</taxon>
        <taxon>Weeksellaceae</taxon>
        <taxon>Chryseobacterium group</taxon>
        <taxon>Chryseobacterium</taxon>
    </lineage>
</organism>
<evidence type="ECO:0000256" key="1">
    <source>
        <dbReference type="SAM" id="SignalP"/>
    </source>
</evidence>
<gene>
    <name evidence="2" type="ORF">DRF60_19935</name>
</gene>
<dbReference type="OrthoDB" id="1360978at2"/>
<feature type="chain" id="PRO_5017747928" evidence="1">
    <location>
        <begin position="21"/>
        <end position="587"/>
    </location>
</feature>
<evidence type="ECO:0000313" key="3">
    <source>
        <dbReference type="Proteomes" id="UP000257030"/>
    </source>
</evidence>